<evidence type="ECO:0000313" key="1">
    <source>
        <dbReference type="EMBL" id="RGP63961.1"/>
    </source>
</evidence>
<proteinExistence type="predicted"/>
<name>A0A395RV21_FUSSP</name>
<organism evidence="1 2">
    <name type="scientific">Fusarium sporotrichioides</name>
    <dbReference type="NCBI Taxonomy" id="5514"/>
    <lineage>
        <taxon>Eukaryota</taxon>
        <taxon>Fungi</taxon>
        <taxon>Dikarya</taxon>
        <taxon>Ascomycota</taxon>
        <taxon>Pezizomycotina</taxon>
        <taxon>Sordariomycetes</taxon>
        <taxon>Hypocreomycetidae</taxon>
        <taxon>Hypocreales</taxon>
        <taxon>Nectriaceae</taxon>
        <taxon>Fusarium</taxon>
    </lineage>
</organism>
<comment type="caution">
    <text evidence="1">The sequence shown here is derived from an EMBL/GenBank/DDBJ whole genome shotgun (WGS) entry which is preliminary data.</text>
</comment>
<gene>
    <name evidence="1" type="ORF">FSPOR_8289</name>
</gene>
<dbReference type="AlphaFoldDB" id="A0A395RV21"/>
<dbReference type="Gene3D" id="1.10.510.10">
    <property type="entry name" value="Transferase(Phosphotransferase) domain 1"/>
    <property type="match status" value="1"/>
</dbReference>
<accession>A0A395RV21</accession>
<dbReference type="EMBL" id="PXOF01000122">
    <property type="protein sequence ID" value="RGP63961.1"/>
    <property type="molecule type" value="Genomic_DNA"/>
</dbReference>
<evidence type="ECO:0000313" key="2">
    <source>
        <dbReference type="Proteomes" id="UP000266152"/>
    </source>
</evidence>
<evidence type="ECO:0008006" key="3">
    <source>
        <dbReference type="Google" id="ProtNLM"/>
    </source>
</evidence>
<protein>
    <recommendedName>
        <fullName evidence="3">Protein kinase domain-containing protein</fullName>
    </recommendedName>
</protein>
<sequence length="348" mass="39451">MARGFSKASLVNYRQVATGPRTTPLTDPRGLRLPTQISIGRVHVFSRDEHSVILLPECRYWDEFEIDNPDADWREEPEAFDCFKISLAYDLIGQEHPRIVPLLGRDAWTGLPILQKPSYGSLHNFFEEYASKLYTVRAEATPPVDRIKPEFLPLVYQWSLHLLLALVLIHSHDITYGDMLEENCWISAESLDVSLAGFVASEFCDPSTGGLCPGLFLTFDEFSPESLPLSRKVKYPTHATDMFMFGRLIYSIMTSHMPGEGMGRSPGETKRLMGSEDWMPDLEDEFMGKILHKCWRFDFDTIGELQSEVQALVESYGWSVKGDVLEGLDIDHIKTLLQGSILPIVSIE</sequence>
<dbReference type="SUPFAM" id="SSF56112">
    <property type="entry name" value="Protein kinase-like (PK-like)"/>
    <property type="match status" value="1"/>
</dbReference>
<dbReference type="STRING" id="5514.A0A395RV21"/>
<keyword evidence="2" id="KW-1185">Reference proteome</keyword>
<dbReference type="InterPro" id="IPR011009">
    <property type="entry name" value="Kinase-like_dom_sf"/>
</dbReference>
<dbReference type="Proteomes" id="UP000266152">
    <property type="component" value="Unassembled WGS sequence"/>
</dbReference>
<reference evidence="1 2" key="1">
    <citation type="journal article" date="2018" name="PLoS Pathog.">
        <title>Evolution of structural diversity of trichothecenes, a family of toxins produced by plant pathogenic and entomopathogenic fungi.</title>
        <authorList>
            <person name="Proctor R.H."/>
            <person name="McCormick S.P."/>
            <person name="Kim H.S."/>
            <person name="Cardoza R.E."/>
            <person name="Stanley A.M."/>
            <person name="Lindo L."/>
            <person name="Kelly A."/>
            <person name="Brown D.W."/>
            <person name="Lee T."/>
            <person name="Vaughan M.M."/>
            <person name="Alexander N.J."/>
            <person name="Busman M."/>
            <person name="Gutierrez S."/>
        </authorList>
    </citation>
    <scope>NUCLEOTIDE SEQUENCE [LARGE SCALE GENOMIC DNA]</scope>
    <source>
        <strain evidence="1 2">NRRL 3299</strain>
    </source>
</reference>